<gene>
    <name evidence="1" type="ORF">ABVK50_30215</name>
</gene>
<protein>
    <submittedName>
        <fullName evidence="1">Uncharacterized protein</fullName>
    </submittedName>
</protein>
<sequence>MKSFDEFDFVDRYWALGGRRLAIAVGAAIEIRQWDMDTPEAEDFWVRGWTALD</sequence>
<accession>A0AAU8CZN2</accession>
<evidence type="ECO:0000313" key="1">
    <source>
        <dbReference type="EMBL" id="XCG52420.1"/>
    </source>
</evidence>
<keyword evidence="1" id="KW-0614">Plasmid</keyword>
<dbReference type="EMBL" id="CP159256">
    <property type="protein sequence ID" value="XCG52420.1"/>
    <property type="molecule type" value="Genomic_DNA"/>
</dbReference>
<reference evidence="1" key="1">
    <citation type="submission" date="2024-06" db="EMBL/GenBank/DDBJ databases">
        <title>Mesorhizobium karijinii sp. nov., a symbiont of the iconic Swainsona formosa from arid Australia.</title>
        <authorList>
            <person name="Hill Y.J."/>
            <person name="Watkin E.L.J."/>
            <person name="O'Hara G.W."/>
            <person name="Terpolilli J."/>
            <person name="Tye M.L."/>
            <person name="Kohlmeier M.G."/>
        </authorList>
    </citation>
    <scope>NUCLEOTIDE SEQUENCE</scope>
    <source>
        <strain evidence="1">WSM2240</strain>
        <plasmid evidence="1">pMk2240A</plasmid>
    </source>
</reference>
<name>A0AAU8CZN2_9HYPH</name>
<dbReference type="AlphaFoldDB" id="A0AAU8CZN2"/>
<proteinExistence type="predicted"/>
<dbReference type="RefSeq" id="WP_353646623.1">
    <property type="nucleotide sequence ID" value="NZ_CP159256.1"/>
</dbReference>
<geneLocation type="plasmid" evidence="1">
    <name>pMk2240A</name>
</geneLocation>
<organism evidence="1">
    <name type="scientific">Mesorhizobium sp. WSM2240</name>
    <dbReference type="NCBI Taxonomy" id="3228851"/>
    <lineage>
        <taxon>Bacteria</taxon>
        <taxon>Pseudomonadati</taxon>
        <taxon>Pseudomonadota</taxon>
        <taxon>Alphaproteobacteria</taxon>
        <taxon>Hyphomicrobiales</taxon>
        <taxon>Phyllobacteriaceae</taxon>
        <taxon>Mesorhizobium</taxon>
    </lineage>
</organism>